<dbReference type="AlphaFoldDB" id="A0A327X839"/>
<proteinExistence type="predicted"/>
<reference evidence="7 8" key="1">
    <citation type="submission" date="2018-06" db="EMBL/GenBank/DDBJ databases">
        <title>Genomic Encyclopedia of Archaeal and Bacterial Type Strains, Phase II (KMG-II): from individual species to whole genera.</title>
        <authorList>
            <person name="Goeker M."/>
        </authorList>
    </citation>
    <scope>NUCLEOTIDE SEQUENCE [LARGE SCALE GENOMIC DNA]</scope>
    <source>
        <strain evidence="7 8">DSM 21851</strain>
    </source>
</reference>
<feature type="transmembrane region" description="Helical" evidence="6">
    <location>
        <begin position="222"/>
        <end position="242"/>
    </location>
</feature>
<dbReference type="OrthoDB" id="88014at2"/>
<evidence type="ECO:0000256" key="1">
    <source>
        <dbReference type="ARBA" id="ARBA00004651"/>
    </source>
</evidence>
<dbReference type="Proteomes" id="UP000248790">
    <property type="component" value="Unassembled WGS sequence"/>
</dbReference>
<name>A0A327X839_LARAB</name>
<feature type="transmembrane region" description="Helical" evidence="6">
    <location>
        <begin position="254"/>
        <end position="271"/>
    </location>
</feature>
<gene>
    <name evidence="7" type="ORF">LX87_00969</name>
</gene>
<evidence type="ECO:0000256" key="4">
    <source>
        <dbReference type="ARBA" id="ARBA00022989"/>
    </source>
</evidence>
<keyword evidence="3 6" id="KW-0812">Transmembrane</keyword>
<evidence type="ECO:0000256" key="5">
    <source>
        <dbReference type="ARBA" id="ARBA00023136"/>
    </source>
</evidence>
<sequence length="502" mass="55942">MGIVIRQSLKASVGSYIGVGIGIINQLYVSLEFLEADQLAISRLLLENSILFAAFAHLGTPFITDRFFSYFRDDKTKNNGFLGFLLAFPLIGISLFIAAYLGFEQQIKGYFAEKSAKLIPYHILVIPFTIFWIYISVLEAYCRNNARIAIPTFVREVYLKLANVLVILMFGLGWYSFDWMLYLVIGIHGLAVVILLFYIYQLGKFSLQFDFGQLKGGLFRQMLYFGLFIVMGGVGTQVVYFIDRTMLSGGKGLANAAIFIIATNIAGIIEIPRKTITQISTPLVSNSLRQNDMAHVQELYHKSSLNQLLAGGFVFLLIWTNIDGIFSILPKAEIYSQGKMVVLLLASAKLFEMATGVNGEIINYSRYFRYATYLMIVMACLAIGANSYFIPRYGINGAALATTITTLIFALSKVGMVWIFFRILPFTFSGVKAVAVLALVYGVSLLLPEWSGSLWITLLSIALRSLILTGLFAGLVLWLRVSEDVNGLAGSLWGQVRAFRQR</sequence>
<dbReference type="RefSeq" id="WP_111627011.1">
    <property type="nucleotide sequence ID" value="NZ_QLMC01000001.1"/>
</dbReference>
<comment type="subcellular location">
    <subcellularLocation>
        <location evidence="1">Cell membrane</location>
        <topology evidence="1">Multi-pass membrane protein</topology>
    </subcellularLocation>
</comment>
<evidence type="ECO:0000256" key="3">
    <source>
        <dbReference type="ARBA" id="ARBA00022692"/>
    </source>
</evidence>
<evidence type="ECO:0000256" key="6">
    <source>
        <dbReference type="SAM" id="Phobius"/>
    </source>
</evidence>
<feature type="transmembrane region" description="Helical" evidence="6">
    <location>
        <begin position="428"/>
        <end position="447"/>
    </location>
</feature>
<feature type="transmembrane region" description="Helical" evidence="6">
    <location>
        <begin position="181"/>
        <end position="201"/>
    </location>
</feature>
<dbReference type="EMBL" id="QLMC01000001">
    <property type="protein sequence ID" value="RAK02849.1"/>
    <property type="molecule type" value="Genomic_DNA"/>
</dbReference>
<evidence type="ECO:0000313" key="7">
    <source>
        <dbReference type="EMBL" id="RAK02849.1"/>
    </source>
</evidence>
<feature type="transmembrane region" description="Helical" evidence="6">
    <location>
        <begin position="12"/>
        <end position="29"/>
    </location>
</feature>
<keyword evidence="8" id="KW-1185">Reference proteome</keyword>
<feature type="transmembrane region" description="Helical" evidence="6">
    <location>
        <begin position="49"/>
        <end position="68"/>
    </location>
</feature>
<keyword evidence="4 6" id="KW-1133">Transmembrane helix</keyword>
<feature type="transmembrane region" description="Helical" evidence="6">
    <location>
        <begin position="80"/>
        <end position="103"/>
    </location>
</feature>
<dbReference type="PANTHER" id="PTHR30250:SF11">
    <property type="entry name" value="O-ANTIGEN TRANSPORTER-RELATED"/>
    <property type="match status" value="1"/>
</dbReference>
<dbReference type="PANTHER" id="PTHR30250">
    <property type="entry name" value="PST FAMILY PREDICTED COLANIC ACID TRANSPORTER"/>
    <property type="match status" value="1"/>
</dbReference>
<feature type="transmembrane region" description="Helical" evidence="6">
    <location>
        <begin position="370"/>
        <end position="391"/>
    </location>
</feature>
<comment type="caution">
    <text evidence="7">The sequence shown here is derived from an EMBL/GenBank/DDBJ whole genome shotgun (WGS) entry which is preliminary data.</text>
</comment>
<feature type="transmembrane region" description="Helical" evidence="6">
    <location>
        <begin position="453"/>
        <end position="479"/>
    </location>
</feature>
<feature type="transmembrane region" description="Helical" evidence="6">
    <location>
        <begin position="308"/>
        <end position="329"/>
    </location>
</feature>
<organism evidence="7 8">
    <name type="scientific">Larkinella arboricola</name>
    <dbReference type="NCBI Taxonomy" id="643671"/>
    <lineage>
        <taxon>Bacteria</taxon>
        <taxon>Pseudomonadati</taxon>
        <taxon>Bacteroidota</taxon>
        <taxon>Cytophagia</taxon>
        <taxon>Cytophagales</taxon>
        <taxon>Spirosomataceae</taxon>
        <taxon>Larkinella</taxon>
    </lineage>
</organism>
<keyword evidence="2" id="KW-1003">Cell membrane</keyword>
<feature type="transmembrane region" description="Helical" evidence="6">
    <location>
        <begin position="397"/>
        <end position="421"/>
    </location>
</feature>
<dbReference type="GO" id="GO:0005886">
    <property type="term" value="C:plasma membrane"/>
    <property type="evidence" value="ECO:0007669"/>
    <property type="project" value="UniProtKB-SubCell"/>
</dbReference>
<feature type="transmembrane region" description="Helical" evidence="6">
    <location>
        <begin position="157"/>
        <end position="175"/>
    </location>
</feature>
<protein>
    <submittedName>
        <fullName evidence="7">O-antigen/teichoic acid export membrane protein</fullName>
    </submittedName>
</protein>
<accession>A0A327X839</accession>
<feature type="transmembrane region" description="Helical" evidence="6">
    <location>
        <begin position="341"/>
        <end position="358"/>
    </location>
</feature>
<keyword evidence="5 6" id="KW-0472">Membrane</keyword>
<evidence type="ECO:0000256" key="2">
    <source>
        <dbReference type="ARBA" id="ARBA00022475"/>
    </source>
</evidence>
<dbReference type="InterPro" id="IPR050833">
    <property type="entry name" value="Poly_Biosynth_Transport"/>
</dbReference>
<feature type="transmembrane region" description="Helical" evidence="6">
    <location>
        <begin position="118"/>
        <end position="137"/>
    </location>
</feature>
<evidence type="ECO:0000313" key="8">
    <source>
        <dbReference type="Proteomes" id="UP000248790"/>
    </source>
</evidence>